<protein>
    <submittedName>
        <fullName evidence="1">Uncharacterized protein</fullName>
    </submittedName>
</protein>
<dbReference type="AlphaFoldDB" id="U4LSR4"/>
<evidence type="ECO:0000313" key="2">
    <source>
        <dbReference type="Proteomes" id="UP000018144"/>
    </source>
</evidence>
<reference evidence="1 2" key="1">
    <citation type="journal article" date="2013" name="PLoS Genet.">
        <title>The genome and development-dependent transcriptomes of Pyronema confluens: a window into fungal evolution.</title>
        <authorList>
            <person name="Traeger S."/>
            <person name="Altegoer F."/>
            <person name="Freitag M."/>
            <person name="Gabaldon T."/>
            <person name="Kempken F."/>
            <person name="Kumar A."/>
            <person name="Marcet-Houben M."/>
            <person name="Poggeler S."/>
            <person name="Stajich J.E."/>
            <person name="Nowrousian M."/>
        </authorList>
    </citation>
    <scope>NUCLEOTIDE SEQUENCE [LARGE SCALE GENOMIC DNA]</scope>
    <source>
        <strain evidence="2">CBS 100304</strain>
        <tissue evidence="1">Vegetative mycelium</tissue>
    </source>
</reference>
<sequence>MGSYLYNSWSFHGKNVSRMHRRMRTFPTLGIEDRRRVCVALG</sequence>
<name>U4LSR4_PYROM</name>
<organism evidence="1 2">
    <name type="scientific">Pyronema omphalodes (strain CBS 100304)</name>
    <name type="common">Pyronema confluens</name>
    <dbReference type="NCBI Taxonomy" id="1076935"/>
    <lineage>
        <taxon>Eukaryota</taxon>
        <taxon>Fungi</taxon>
        <taxon>Dikarya</taxon>
        <taxon>Ascomycota</taxon>
        <taxon>Pezizomycotina</taxon>
        <taxon>Pezizomycetes</taxon>
        <taxon>Pezizales</taxon>
        <taxon>Pyronemataceae</taxon>
        <taxon>Pyronema</taxon>
    </lineage>
</organism>
<proteinExistence type="predicted"/>
<accession>U4LSR4</accession>
<gene>
    <name evidence="1" type="ORF">PCON_04184</name>
</gene>
<evidence type="ECO:0000313" key="1">
    <source>
        <dbReference type="EMBL" id="CCX34689.1"/>
    </source>
</evidence>
<dbReference type="EMBL" id="HF936600">
    <property type="protein sequence ID" value="CCX34689.1"/>
    <property type="molecule type" value="Genomic_DNA"/>
</dbReference>
<dbReference type="Proteomes" id="UP000018144">
    <property type="component" value="Unassembled WGS sequence"/>
</dbReference>
<keyword evidence="2" id="KW-1185">Reference proteome</keyword>